<name>A0A9D1LAE4_9CLOT</name>
<evidence type="ECO:0000313" key="3">
    <source>
        <dbReference type="EMBL" id="HIU29856.1"/>
    </source>
</evidence>
<dbReference type="SUPFAM" id="SSF53335">
    <property type="entry name" value="S-adenosyl-L-methionine-dependent methyltransferases"/>
    <property type="match status" value="1"/>
</dbReference>
<dbReference type="AlphaFoldDB" id="A0A9D1LAE4"/>
<dbReference type="PANTHER" id="PTHR43542">
    <property type="entry name" value="METHYLTRANSFERASE"/>
    <property type="match status" value="1"/>
</dbReference>
<dbReference type="CDD" id="cd02440">
    <property type="entry name" value="AdoMet_MTases"/>
    <property type="match status" value="1"/>
</dbReference>
<dbReference type="InterPro" id="IPR002052">
    <property type="entry name" value="DNA_methylase_N6_adenine_CS"/>
</dbReference>
<organism evidence="3 4">
    <name type="scientific">Candidatus Egerieisoma faecipullorum</name>
    <dbReference type="NCBI Taxonomy" id="2840963"/>
    <lineage>
        <taxon>Bacteria</taxon>
        <taxon>Bacillati</taxon>
        <taxon>Bacillota</taxon>
        <taxon>Clostridia</taxon>
        <taxon>Eubacteriales</taxon>
        <taxon>Clostridiaceae</taxon>
        <taxon>Clostridiaceae incertae sedis</taxon>
        <taxon>Candidatus Egerieisoma</taxon>
    </lineage>
</organism>
<accession>A0A9D1LAE4</accession>
<keyword evidence="2 3" id="KW-0808">Transferase</keyword>
<evidence type="ECO:0000313" key="4">
    <source>
        <dbReference type="Proteomes" id="UP000824089"/>
    </source>
</evidence>
<dbReference type="PROSITE" id="PS00092">
    <property type="entry name" value="N6_MTASE"/>
    <property type="match status" value="1"/>
</dbReference>
<dbReference type="PIRSF" id="PIRSF004553">
    <property type="entry name" value="CHP00095"/>
    <property type="match status" value="1"/>
</dbReference>
<sequence>MVRVISGTAGGLKLQTLDSGFTRPTLGRVKEAVFSMIREEIYAASVLDLFAGNGALGIEALSRGAAKCYFNDKNRKCCEVIRENLSHTSLTDAAELSCADYSEALSAYQKRGLKFSLVLIDPPYRKGFDRESLELICRLGLASPNCTAVCEHDAQDRLPEQIGCFTKRKEKKYGTVAVSVYGNEV</sequence>
<comment type="caution">
    <text evidence="3">The sequence shown here is derived from an EMBL/GenBank/DDBJ whole genome shotgun (WGS) entry which is preliminary data.</text>
</comment>
<dbReference type="EC" id="2.1.1.171" evidence="3"/>
<dbReference type="EMBL" id="DVMM01000128">
    <property type="protein sequence ID" value="HIU29856.1"/>
    <property type="molecule type" value="Genomic_DNA"/>
</dbReference>
<dbReference type="GO" id="GO:0003676">
    <property type="term" value="F:nucleic acid binding"/>
    <property type="evidence" value="ECO:0007669"/>
    <property type="project" value="InterPro"/>
</dbReference>
<dbReference type="Proteomes" id="UP000824089">
    <property type="component" value="Unassembled WGS sequence"/>
</dbReference>
<reference evidence="3" key="2">
    <citation type="journal article" date="2021" name="PeerJ">
        <title>Extensive microbial diversity within the chicken gut microbiome revealed by metagenomics and culture.</title>
        <authorList>
            <person name="Gilroy R."/>
            <person name="Ravi A."/>
            <person name="Getino M."/>
            <person name="Pursley I."/>
            <person name="Horton D.L."/>
            <person name="Alikhan N.F."/>
            <person name="Baker D."/>
            <person name="Gharbi K."/>
            <person name="Hall N."/>
            <person name="Watson M."/>
            <person name="Adriaenssens E.M."/>
            <person name="Foster-Nyarko E."/>
            <person name="Jarju S."/>
            <person name="Secka A."/>
            <person name="Antonio M."/>
            <person name="Oren A."/>
            <person name="Chaudhuri R.R."/>
            <person name="La Ragione R."/>
            <person name="Hildebrand F."/>
            <person name="Pallen M.J."/>
        </authorList>
    </citation>
    <scope>NUCLEOTIDE SEQUENCE</scope>
    <source>
        <strain evidence="3">CHK195-4489</strain>
    </source>
</reference>
<proteinExistence type="predicted"/>
<gene>
    <name evidence="3" type="primary">rsmD</name>
    <name evidence="3" type="ORF">IAD50_06110</name>
</gene>
<evidence type="ECO:0000256" key="2">
    <source>
        <dbReference type="ARBA" id="ARBA00022679"/>
    </source>
</evidence>
<dbReference type="Pfam" id="PF03602">
    <property type="entry name" value="Cons_hypoth95"/>
    <property type="match status" value="1"/>
</dbReference>
<dbReference type="NCBIfam" id="TIGR00095">
    <property type="entry name" value="16S rRNA (guanine(966)-N(2))-methyltransferase RsmD"/>
    <property type="match status" value="1"/>
</dbReference>
<dbReference type="PANTHER" id="PTHR43542:SF1">
    <property type="entry name" value="METHYLTRANSFERASE"/>
    <property type="match status" value="1"/>
</dbReference>
<dbReference type="GO" id="GO:0052913">
    <property type="term" value="F:16S rRNA (guanine(966)-N(2))-methyltransferase activity"/>
    <property type="evidence" value="ECO:0007669"/>
    <property type="project" value="UniProtKB-EC"/>
</dbReference>
<dbReference type="InterPro" id="IPR004398">
    <property type="entry name" value="RNA_MeTrfase_RsmD"/>
</dbReference>
<evidence type="ECO:0000256" key="1">
    <source>
        <dbReference type="ARBA" id="ARBA00022603"/>
    </source>
</evidence>
<dbReference type="Gene3D" id="3.40.50.150">
    <property type="entry name" value="Vaccinia Virus protein VP39"/>
    <property type="match status" value="1"/>
</dbReference>
<keyword evidence="1 3" id="KW-0489">Methyltransferase</keyword>
<dbReference type="InterPro" id="IPR029063">
    <property type="entry name" value="SAM-dependent_MTases_sf"/>
</dbReference>
<reference evidence="3" key="1">
    <citation type="submission" date="2020-10" db="EMBL/GenBank/DDBJ databases">
        <authorList>
            <person name="Gilroy R."/>
        </authorList>
    </citation>
    <scope>NUCLEOTIDE SEQUENCE</scope>
    <source>
        <strain evidence="3">CHK195-4489</strain>
    </source>
</reference>
<protein>
    <submittedName>
        <fullName evidence="3">16S rRNA (Guanine(966)-N(2))-methyltransferase RsmD</fullName>
        <ecNumber evidence="3">2.1.1.171</ecNumber>
    </submittedName>
</protein>